<evidence type="ECO:0000313" key="2">
    <source>
        <dbReference type="EMBL" id="MTS51966.1"/>
    </source>
</evidence>
<dbReference type="Proteomes" id="UP000472755">
    <property type="component" value="Unassembled WGS sequence"/>
</dbReference>
<evidence type="ECO:0000313" key="4">
    <source>
        <dbReference type="Proteomes" id="UP000472755"/>
    </source>
</evidence>
<reference evidence="3 4" key="1">
    <citation type="journal article" date="2019" name="Nat. Med.">
        <title>A library of human gut bacterial isolates paired with longitudinal multiomics data enables mechanistic microbiome research.</title>
        <authorList>
            <person name="Poyet M."/>
            <person name="Groussin M."/>
            <person name="Gibbons S.M."/>
            <person name="Avila-Pacheco J."/>
            <person name="Jiang X."/>
            <person name="Kearney S.M."/>
            <person name="Perrotta A.R."/>
            <person name="Berdy B."/>
            <person name="Zhao S."/>
            <person name="Lieberman T.D."/>
            <person name="Swanson P.K."/>
            <person name="Smith M."/>
            <person name="Roesemann S."/>
            <person name="Alexander J.E."/>
            <person name="Rich S.A."/>
            <person name="Livny J."/>
            <person name="Vlamakis H."/>
            <person name="Clish C."/>
            <person name="Bullock K."/>
            <person name="Deik A."/>
            <person name="Scott J."/>
            <person name="Pierce K.A."/>
            <person name="Xavier R.J."/>
            <person name="Alm E.J."/>
        </authorList>
    </citation>
    <scope>NUCLEOTIDE SEQUENCE [LARGE SCALE GENOMIC DNA]</scope>
    <source>
        <strain evidence="1 4">BIOML-A4</strain>
        <strain evidence="2 3">BIOML-A7</strain>
    </source>
</reference>
<sequence length="52" mass="6027">MLLDEYYRADPELRDVWIALPGTVRAQILQWDARVTTKGELQKLAEGFAHQL</sequence>
<evidence type="ECO:0000313" key="3">
    <source>
        <dbReference type="Proteomes" id="UP000449193"/>
    </source>
</evidence>
<name>A0A6I3QMY0_9FIRM</name>
<dbReference type="RefSeq" id="WP_009323600.1">
    <property type="nucleotide sequence ID" value="NZ_CATXDA010000155.1"/>
</dbReference>
<organism evidence="1 4">
    <name type="scientific">Ruthenibacterium lactatiformans</name>
    <dbReference type="NCBI Taxonomy" id="1550024"/>
    <lineage>
        <taxon>Bacteria</taxon>
        <taxon>Bacillati</taxon>
        <taxon>Bacillota</taxon>
        <taxon>Clostridia</taxon>
        <taxon>Eubacteriales</taxon>
        <taxon>Oscillospiraceae</taxon>
        <taxon>Ruthenibacterium</taxon>
    </lineage>
</organism>
<dbReference type="EMBL" id="WMZU01000014">
    <property type="protein sequence ID" value="MTS27605.1"/>
    <property type="molecule type" value="Genomic_DNA"/>
</dbReference>
<dbReference type="Proteomes" id="UP000449193">
    <property type="component" value="Unassembled WGS sequence"/>
</dbReference>
<protein>
    <submittedName>
        <fullName evidence="1">Uncharacterized protein</fullName>
    </submittedName>
</protein>
<gene>
    <name evidence="2" type="ORF">GMD52_10475</name>
    <name evidence="1" type="ORF">GMD59_09930</name>
</gene>
<accession>A0A6I3QMY0</accession>
<proteinExistence type="predicted"/>
<comment type="caution">
    <text evidence="1">The sequence shown here is derived from an EMBL/GenBank/DDBJ whole genome shotgun (WGS) entry which is preliminary data.</text>
</comment>
<dbReference type="EMBL" id="WMZR01000013">
    <property type="protein sequence ID" value="MTS51966.1"/>
    <property type="molecule type" value="Genomic_DNA"/>
</dbReference>
<dbReference type="AlphaFoldDB" id="A0A6I3QMY0"/>
<evidence type="ECO:0000313" key="1">
    <source>
        <dbReference type="EMBL" id="MTS27605.1"/>
    </source>
</evidence>